<dbReference type="InterPro" id="IPR000535">
    <property type="entry name" value="MSP_dom"/>
</dbReference>
<dbReference type="PROSITE" id="PS50202">
    <property type="entry name" value="MSP"/>
    <property type="match status" value="1"/>
</dbReference>
<dbReference type="OrthoDB" id="264603at2759"/>
<dbReference type="SUPFAM" id="SSF49354">
    <property type="entry name" value="PapD-like"/>
    <property type="match status" value="1"/>
</dbReference>
<dbReference type="Pfam" id="PF00635">
    <property type="entry name" value="Motile_Sperm"/>
    <property type="match status" value="1"/>
</dbReference>
<protein>
    <recommendedName>
        <fullName evidence="1">Major sperm protein</fullName>
    </recommendedName>
</protein>
<dbReference type="EMBL" id="UYYF01004489">
    <property type="protein sequence ID" value="VDN04690.1"/>
    <property type="molecule type" value="Genomic_DNA"/>
</dbReference>
<evidence type="ECO:0000259" key="3">
    <source>
        <dbReference type="PROSITE" id="PS50202"/>
    </source>
</evidence>
<comment type="function">
    <text evidence="1">Central component in molecular interactions underlying sperm crawling. Forms an extensive filament system that extends from sperm villipoda, along the leading edge of the pseudopod.</text>
</comment>
<reference evidence="4 5" key="2">
    <citation type="submission" date="2018-11" db="EMBL/GenBank/DDBJ databases">
        <authorList>
            <consortium name="Pathogen Informatics"/>
        </authorList>
    </citation>
    <scope>NUCLEOTIDE SEQUENCE [LARGE SCALE GENOMIC DNA]</scope>
</reference>
<organism evidence="6">
    <name type="scientific">Thelazia callipaeda</name>
    <name type="common">Oriental eyeworm</name>
    <name type="synonym">Parasitic nematode</name>
    <dbReference type="NCBI Taxonomy" id="103827"/>
    <lineage>
        <taxon>Eukaryota</taxon>
        <taxon>Metazoa</taxon>
        <taxon>Ecdysozoa</taxon>
        <taxon>Nematoda</taxon>
        <taxon>Chromadorea</taxon>
        <taxon>Rhabditida</taxon>
        <taxon>Spirurina</taxon>
        <taxon>Spiruromorpha</taxon>
        <taxon>Thelazioidea</taxon>
        <taxon>Thelaziidae</taxon>
        <taxon>Thelazia</taxon>
    </lineage>
</organism>
<feature type="region of interest" description="Disordered" evidence="2">
    <location>
        <begin position="48"/>
        <end position="102"/>
    </location>
</feature>
<accession>A0A0N5D2Y2</accession>
<feature type="compositionally biased region" description="Basic and acidic residues" evidence="2">
    <location>
        <begin position="48"/>
        <end position="68"/>
    </location>
</feature>
<evidence type="ECO:0000313" key="4">
    <source>
        <dbReference type="EMBL" id="VDN04690.1"/>
    </source>
</evidence>
<keyword evidence="1" id="KW-0206">Cytoskeleton</keyword>
<dbReference type="Proteomes" id="UP000276776">
    <property type="component" value="Unassembled WGS sequence"/>
</dbReference>
<dbReference type="PANTHER" id="PTHR22947:SF12">
    <property type="entry name" value="MAJOR SPERM PROTEIN"/>
    <property type="match status" value="1"/>
</dbReference>
<dbReference type="InterPro" id="IPR008962">
    <property type="entry name" value="PapD-like_sf"/>
</dbReference>
<keyword evidence="1" id="KW-0963">Cytoplasm</keyword>
<proteinExistence type="predicted"/>
<name>A0A0N5D2Y2_THECL</name>
<reference evidence="6" key="1">
    <citation type="submission" date="2017-02" db="UniProtKB">
        <authorList>
            <consortium name="WormBaseParasite"/>
        </authorList>
    </citation>
    <scope>IDENTIFICATION</scope>
</reference>
<dbReference type="Gene3D" id="2.60.40.10">
    <property type="entry name" value="Immunoglobulins"/>
    <property type="match status" value="1"/>
</dbReference>
<dbReference type="PANTHER" id="PTHR22947">
    <property type="entry name" value="MAJOR SPERM PROTEIN"/>
    <property type="match status" value="1"/>
</dbReference>
<evidence type="ECO:0000256" key="1">
    <source>
        <dbReference type="RuleBase" id="RU003425"/>
    </source>
</evidence>
<sequence>MLATMQGECLKSVMITLQKKMPQESMMEPFSISELFDEEDPKKLAIENADLEKNELSKNKDEKSEEKKQKIKNNKNIFEGKQAKGEASGQLMMLNEDKEAKNTVPDKYSLKNIPEIVEAEESTDIEKINFSKEKGEEKMNKQNEAEVKKQTEIKIGEAGVKKQTEIKIGEAGVKKQNEIKSSEAWVKKQNEIKSSEAGVKKQNEIKSSEAGDKKTIAEFDLSTVIGREPTELYYALKGGNRKVKITNYTGQRQAIKVKCSNNQRYRVNPVYSFLEAGAVKYVDVSCLPGRAAFDKLVFIYTPALPNEVNASSLFNKSRKYMTFEVPINVISDQ</sequence>
<evidence type="ECO:0000256" key="2">
    <source>
        <dbReference type="SAM" id="MobiDB-lite"/>
    </source>
</evidence>
<dbReference type="AlphaFoldDB" id="A0A0N5D2Y2"/>
<dbReference type="WBParaSite" id="TCLT_0000726301-mRNA-1">
    <property type="protein sequence ID" value="TCLT_0000726301-mRNA-1"/>
    <property type="gene ID" value="TCLT_0000726301"/>
</dbReference>
<dbReference type="InterPro" id="IPR013783">
    <property type="entry name" value="Ig-like_fold"/>
</dbReference>
<evidence type="ECO:0000313" key="6">
    <source>
        <dbReference type="WBParaSite" id="TCLT_0000726301-mRNA-1"/>
    </source>
</evidence>
<dbReference type="STRING" id="103827.A0A0N5D2Y2"/>
<evidence type="ECO:0000313" key="5">
    <source>
        <dbReference type="Proteomes" id="UP000276776"/>
    </source>
</evidence>
<keyword evidence="5" id="KW-1185">Reference proteome</keyword>
<feature type="domain" description="MSP" evidence="3">
    <location>
        <begin position="224"/>
        <end position="332"/>
    </location>
</feature>
<dbReference type="InterPro" id="IPR051774">
    <property type="entry name" value="Sperm-specific_class_P"/>
</dbReference>
<gene>
    <name evidence="4" type="ORF">TCLT_LOCUS7252</name>
</gene>